<dbReference type="SUPFAM" id="SSF52540">
    <property type="entry name" value="P-loop containing nucleoside triphosphate hydrolases"/>
    <property type="match status" value="1"/>
</dbReference>
<dbReference type="SMART" id="SM00382">
    <property type="entry name" value="AAA"/>
    <property type="match status" value="1"/>
</dbReference>
<evidence type="ECO:0000256" key="5">
    <source>
        <dbReference type="SAM" id="SignalP"/>
    </source>
</evidence>
<comment type="caution">
    <text evidence="7">The sequence shown here is derived from an EMBL/GenBank/DDBJ whole genome shotgun (WGS) entry which is preliminary data.</text>
</comment>
<dbReference type="PANTHER" id="PTHR43392:SF2">
    <property type="entry name" value="AAA-TYPE ATPASE FAMILY PROTEIN _ ANKYRIN REPEAT FAMILY PROTEIN"/>
    <property type="match status" value="1"/>
</dbReference>
<dbReference type="InterPro" id="IPR003959">
    <property type="entry name" value="ATPase_AAA_core"/>
</dbReference>
<dbReference type="CDD" id="cd00009">
    <property type="entry name" value="AAA"/>
    <property type="match status" value="1"/>
</dbReference>
<evidence type="ECO:0000256" key="4">
    <source>
        <dbReference type="SAM" id="MobiDB-lite"/>
    </source>
</evidence>
<reference evidence="7" key="1">
    <citation type="submission" date="2022-06" db="EMBL/GenBank/DDBJ databases">
        <title>Genomic Encyclopedia of Archaeal and Bacterial Type Strains, Phase II (KMG-II): from individual species to whole genera.</title>
        <authorList>
            <person name="Goeker M."/>
        </authorList>
    </citation>
    <scope>NUCLEOTIDE SEQUENCE</scope>
    <source>
        <strain evidence="7">DSM 26652</strain>
    </source>
</reference>
<dbReference type="EMBL" id="JAMTCS010000001">
    <property type="protein sequence ID" value="MCP2262871.1"/>
    <property type="molecule type" value="Genomic_DNA"/>
</dbReference>
<keyword evidence="3" id="KW-0067">ATP-binding</keyword>
<feature type="region of interest" description="Disordered" evidence="4">
    <location>
        <begin position="35"/>
        <end position="78"/>
    </location>
</feature>
<keyword evidence="2" id="KW-0547">Nucleotide-binding</keyword>
<accession>A0A9X2G5G6</accession>
<feature type="region of interest" description="Disordered" evidence="4">
    <location>
        <begin position="147"/>
        <end position="199"/>
    </location>
</feature>
<protein>
    <submittedName>
        <fullName evidence="7">ATPase family associated with various cellular activities (AAA)</fullName>
    </submittedName>
</protein>
<evidence type="ECO:0000313" key="8">
    <source>
        <dbReference type="Proteomes" id="UP001139493"/>
    </source>
</evidence>
<dbReference type="Pfam" id="PF00004">
    <property type="entry name" value="AAA"/>
    <property type="match status" value="1"/>
</dbReference>
<organism evidence="7 8">
    <name type="scientific">Promicromonospora thailandica</name>
    <dbReference type="NCBI Taxonomy" id="765201"/>
    <lineage>
        <taxon>Bacteria</taxon>
        <taxon>Bacillati</taxon>
        <taxon>Actinomycetota</taxon>
        <taxon>Actinomycetes</taxon>
        <taxon>Micrococcales</taxon>
        <taxon>Promicromonosporaceae</taxon>
        <taxon>Promicromonospora</taxon>
    </lineage>
</organism>
<dbReference type="RefSeq" id="WP_253831885.1">
    <property type="nucleotide sequence ID" value="NZ_JAMTCS010000001.1"/>
</dbReference>
<evidence type="ECO:0000256" key="3">
    <source>
        <dbReference type="ARBA" id="ARBA00022840"/>
    </source>
</evidence>
<dbReference type="PANTHER" id="PTHR43392">
    <property type="entry name" value="AAA-TYPE ATPASE FAMILY PROTEIN / ANKYRIN REPEAT FAMILY PROTEIN"/>
    <property type="match status" value="1"/>
</dbReference>
<dbReference type="AlphaFoldDB" id="A0A9X2G5G6"/>
<feature type="compositionally biased region" description="Pro residues" evidence="4">
    <location>
        <begin position="184"/>
        <end position="197"/>
    </location>
</feature>
<keyword evidence="8" id="KW-1185">Reference proteome</keyword>
<dbReference type="InterPro" id="IPR027417">
    <property type="entry name" value="P-loop_NTPase"/>
</dbReference>
<feature type="domain" description="AAA+ ATPase" evidence="6">
    <location>
        <begin position="246"/>
        <end position="381"/>
    </location>
</feature>
<feature type="compositionally biased region" description="Basic and acidic residues" evidence="4">
    <location>
        <begin position="62"/>
        <end position="71"/>
    </location>
</feature>
<dbReference type="Pfam" id="PF17866">
    <property type="entry name" value="AAA_lid_6"/>
    <property type="match status" value="1"/>
</dbReference>
<evidence type="ECO:0000313" key="7">
    <source>
        <dbReference type="EMBL" id="MCP2262871.1"/>
    </source>
</evidence>
<dbReference type="GO" id="GO:0016887">
    <property type="term" value="F:ATP hydrolysis activity"/>
    <property type="evidence" value="ECO:0007669"/>
    <property type="project" value="InterPro"/>
</dbReference>
<dbReference type="FunFam" id="3.40.50.300:FF:000216">
    <property type="entry name" value="Type VII secretion ATPase EccA"/>
    <property type="match status" value="1"/>
</dbReference>
<dbReference type="InterPro" id="IPR041627">
    <property type="entry name" value="AAA_lid_6"/>
</dbReference>
<evidence type="ECO:0000256" key="2">
    <source>
        <dbReference type="ARBA" id="ARBA00022741"/>
    </source>
</evidence>
<dbReference type="Proteomes" id="UP001139493">
    <property type="component" value="Unassembled WGS sequence"/>
</dbReference>
<dbReference type="Gene3D" id="3.40.50.300">
    <property type="entry name" value="P-loop containing nucleotide triphosphate hydrolases"/>
    <property type="match status" value="1"/>
</dbReference>
<name>A0A9X2G5G6_9MICO</name>
<evidence type="ECO:0000259" key="6">
    <source>
        <dbReference type="SMART" id="SM00382"/>
    </source>
</evidence>
<dbReference type="PRINTS" id="PR00819">
    <property type="entry name" value="CBXCFQXSUPER"/>
</dbReference>
<proteinExistence type="inferred from homology"/>
<dbReference type="InterPro" id="IPR050773">
    <property type="entry name" value="CbxX/CfxQ_RuBisCO_ESX"/>
</dbReference>
<dbReference type="Gene3D" id="1.10.8.60">
    <property type="match status" value="1"/>
</dbReference>
<sequence length="475" mass="49755">MTAATALAAALDALAGAGAAAGLDATAARTEGERLAAAVAESSPGAPADWLAGTTPSTAAHDTPERPDDARPAAPGGLQPFFDAAVSARRWRSAPTDLLAALVAAGSPHGPAYAEALAAVVDAAAALGDPSISAIAAAEGTKAVHRGAARGLDRAPAPRPAVPDDVRRSGPADPPQTGLTADPPARPPVPEPAPEPAPQEKSLAELLDELDALTGLASVKNEIRHQTELLRIERLRQEAGLSAPTLTRHLVFVGNPGTGKTTVGRLVAGIYRALGLLEKGHLVEVDRSELVAGYLGQTAEKTTAVVQRALGGVLFIDEAYALAEDQYGREAVDTLVKDMEDHRDDLVVIVAGYPGPMARFVGTNPGLESRFARTITFEDYSAAELRRIFESMARSADFEPQEATLERFDRLAAGQARGEGFGNGRWARNVLDSAIARHAWRLRDVERPTLDQLRTLVPEDLEDVVDIGTDGEATP</sequence>
<dbReference type="InterPro" id="IPR000641">
    <property type="entry name" value="CbxX/CfxQ"/>
</dbReference>
<dbReference type="InterPro" id="IPR003593">
    <property type="entry name" value="AAA+_ATPase"/>
</dbReference>
<gene>
    <name evidence="7" type="ORF">APR03_000194</name>
</gene>
<evidence type="ECO:0000256" key="1">
    <source>
        <dbReference type="ARBA" id="ARBA00010378"/>
    </source>
</evidence>
<feature type="chain" id="PRO_5040927122" evidence="5">
    <location>
        <begin position="20"/>
        <end position="475"/>
    </location>
</feature>
<dbReference type="GO" id="GO:0005524">
    <property type="term" value="F:ATP binding"/>
    <property type="evidence" value="ECO:0007669"/>
    <property type="project" value="UniProtKB-KW"/>
</dbReference>
<comment type="similarity">
    <text evidence="1">Belongs to the CbxX/CfxQ family.</text>
</comment>
<feature type="signal peptide" evidence="5">
    <location>
        <begin position="1"/>
        <end position="19"/>
    </location>
</feature>
<keyword evidence="5" id="KW-0732">Signal</keyword>